<gene>
    <name evidence="1" type="ORF">NDU88_002820</name>
</gene>
<reference evidence="1" key="1">
    <citation type="journal article" date="2022" name="bioRxiv">
        <title>Sequencing and chromosome-scale assembly of the giantPleurodeles waltlgenome.</title>
        <authorList>
            <person name="Brown T."/>
            <person name="Elewa A."/>
            <person name="Iarovenko S."/>
            <person name="Subramanian E."/>
            <person name="Araus A.J."/>
            <person name="Petzold A."/>
            <person name="Susuki M."/>
            <person name="Suzuki K.-i.T."/>
            <person name="Hayashi T."/>
            <person name="Toyoda A."/>
            <person name="Oliveira C."/>
            <person name="Osipova E."/>
            <person name="Leigh N.D."/>
            <person name="Simon A."/>
            <person name="Yun M.H."/>
        </authorList>
    </citation>
    <scope>NUCLEOTIDE SEQUENCE</scope>
    <source>
        <strain evidence="1">20211129_DDA</strain>
        <tissue evidence="1">Liver</tissue>
    </source>
</reference>
<proteinExistence type="predicted"/>
<dbReference type="AlphaFoldDB" id="A0AAV7T4H0"/>
<sequence>MQSGVVAVGGAEPTSYSALARARGLPLLVLQRSKTGPRLLLFGPCGVGTIRSIGPMGSCSARRCSPRLGCCCTPLLHLFPDPGSARRTIATVQSGRD</sequence>
<dbReference type="EMBL" id="JANPWB010000007">
    <property type="protein sequence ID" value="KAJ1170949.1"/>
    <property type="molecule type" value="Genomic_DNA"/>
</dbReference>
<evidence type="ECO:0000313" key="2">
    <source>
        <dbReference type="Proteomes" id="UP001066276"/>
    </source>
</evidence>
<protein>
    <submittedName>
        <fullName evidence="1">Uncharacterized protein</fullName>
    </submittedName>
</protein>
<organism evidence="1 2">
    <name type="scientific">Pleurodeles waltl</name>
    <name type="common">Iberian ribbed newt</name>
    <dbReference type="NCBI Taxonomy" id="8319"/>
    <lineage>
        <taxon>Eukaryota</taxon>
        <taxon>Metazoa</taxon>
        <taxon>Chordata</taxon>
        <taxon>Craniata</taxon>
        <taxon>Vertebrata</taxon>
        <taxon>Euteleostomi</taxon>
        <taxon>Amphibia</taxon>
        <taxon>Batrachia</taxon>
        <taxon>Caudata</taxon>
        <taxon>Salamandroidea</taxon>
        <taxon>Salamandridae</taxon>
        <taxon>Pleurodelinae</taxon>
        <taxon>Pleurodeles</taxon>
    </lineage>
</organism>
<comment type="caution">
    <text evidence="1">The sequence shown here is derived from an EMBL/GenBank/DDBJ whole genome shotgun (WGS) entry which is preliminary data.</text>
</comment>
<keyword evidence="2" id="KW-1185">Reference proteome</keyword>
<evidence type="ECO:0000313" key="1">
    <source>
        <dbReference type="EMBL" id="KAJ1170949.1"/>
    </source>
</evidence>
<accession>A0AAV7T4H0</accession>
<dbReference type="Proteomes" id="UP001066276">
    <property type="component" value="Chromosome 4_1"/>
</dbReference>
<name>A0AAV7T4H0_PLEWA</name>